<dbReference type="InterPro" id="IPR017981">
    <property type="entry name" value="GPCR_2-like_7TM"/>
</dbReference>
<dbReference type="PROSITE" id="PS50261">
    <property type="entry name" value="G_PROTEIN_RECEP_F2_4"/>
    <property type="match status" value="1"/>
</dbReference>
<feature type="domain" description="G-protein coupled receptors family 2 profile 1" evidence="15">
    <location>
        <begin position="202"/>
        <end position="285"/>
    </location>
</feature>
<dbReference type="EnsemblMetazoa" id="ADAC001348-RA">
    <property type="protein sequence ID" value="ADAC001348-PA"/>
    <property type="gene ID" value="ADAC001348"/>
</dbReference>
<dbReference type="GO" id="GO:0005886">
    <property type="term" value="C:plasma membrane"/>
    <property type="evidence" value="ECO:0007669"/>
    <property type="project" value="UniProtKB-SubCell"/>
</dbReference>
<dbReference type="PROSITE" id="PS50227">
    <property type="entry name" value="G_PROTEIN_RECEP_F2_3"/>
    <property type="match status" value="1"/>
</dbReference>
<evidence type="ECO:0000313" key="17">
    <source>
        <dbReference type="EMBL" id="ETN66856.1"/>
    </source>
</evidence>
<dbReference type="InterPro" id="IPR036445">
    <property type="entry name" value="GPCR_2_extracell_dom_sf"/>
</dbReference>
<dbReference type="EMBL" id="ADMH02000355">
    <property type="protein sequence ID" value="ETN66856.1"/>
    <property type="molecule type" value="Genomic_DNA"/>
</dbReference>
<dbReference type="VEuPathDB" id="VectorBase:ADAC001348"/>
<dbReference type="AlphaFoldDB" id="W5JRV7"/>
<evidence type="ECO:0000256" key="3">
    <source>
        <dbReference type="ARBA" id="ARBA00022475"/>
    </source>
</evidence>
<evidence type="ECO:0000256" key="5">
    <source>
        <dbReference type="ARBA" id="ARBA00022989"/>
    </source>
</evidence>
<evidence type="ECO:0000256" key="2">
    <source>
        <dbReference type="ARBA" id="ARBA00005314"/>
    </source>
</evidence>
<name>W5JRV7_ANODA</name>
<evidence type="ECO:0000259" key="15">
    <source>
        <dbReference type="PROSITE" id="PS50227"/>
    </source>
</evidence>
<dbReference type="GO" id="GO:0008036">
    <property type="term" value="F:diuretic hormone receptor activity"/>
    <property type="evidence" value="ECO:0007669"/>
    <property type="project" value="InterPro"/>
</dbReference>
<dbReference type="InterPro" id="IPR000832">
    <property type="entry name" value="GPCR_2_secretin-like"/>
</dbReference>
<keyword evidence="10" id="KW-0807">Transducer</keyword>
<evidence type="ECO:0000259" key="16">
    <source>
        <dbReference type="PROSITE" id="PS50261"/>
    </source>
</evidence>
<reference evidence="17" key="3">
    <citation type="journal article" date="2013" name="Nucleic Acids Res.">
        <title>The genome of Anopheles darlingi, the main neotropical malaria vector.</title>
        <authorList>
            <person name="Marinotti O."/>
            <person name="Cerqueira G.C."/>
            <person name="de Almeida L.G."/>
            <person name="Ferro M.I."/>
            <person name="Loreto E.L."/>
            <person name="Zaha A."/>
            <person name="Teixeira S.M."/>
            <person name="Wespiser A.R."/>
            <person name="Almeida E Silva A."/>
            <person name="Schlindwein A.D."/>
            <person name="Pacheco A.C."/>
            <person name="Silva A.L."/>
            <person name="Graveley B.R."/>
            <person name="Walenz B.P."/>
            <person name="Lima Bde A."/>
            <person name="Ribeiro C.A."/>
            <person name="Nunes-Silva C.G."/>
            <person name="de Carvalho C.R."/>
            <person name="Soares C.M."/>
            <person name="de Menezes C.B."/>
            <person name="Matiolli C."/>
            <person name="Caffrey D."/>
            <person name="Araujo D.A."/>
            <person name="de Oliveira D.M."/>
            <person name="Golenbock D."/>
            <person name="Grisard E.C."/>
            <person name="Fantinatti-Garboggini F."/>
            <person name="de Carvalho F.M."/>
            <person name="Barcellos F.G."/>
            <person name="Prosdocimi F."/>
            <person name="May G."/>
            <person name="Azevedo Junior G.M."/>
            <person name="Guimaraes G.M."/>
            <person name="Goldman G.H."/>
            <person name="Padilha I.Q."/>
            <person name="Batista Jda S."/>
            <person name="Ferro J.A."/>
            <person name="Ribeiro J.M."/>
            <person name="Fietto J.L."/>
            <person name="Dabbas K.M."/>
            <person name="Cerdeira L."/>
            <person name="Agnez-Lima L.F."/>
            <person name="Brocchi M."/>
            <person name="de Carvalho M.O."/>
            <person name="Teixeira Mde M."/>
            <person name="Diniz Maia Mde M."/>
            <person name="Goldman M.H."/>
            <person name="Cruz Schneider M.P."/>
            <person name="Felipe M.S."/>
            <person name="Hungria M."/>
            <person name="Nicolas M.F."/>
            <person name="Pereira M."/>
            <person name="Montes M.A."/>
            <person name="Cantao M.E."/>
            <person name="Vincentz M."/>
            <person name="Rafael M.S."/>
            <person name="Silverman N."/>
            <person name="Stoco P.H."/>
            <person name="Souza R.C."/>
            <person name="Vicentini R."/>
            <person name="Gazzinelli R.T."/>
            <person name="Neves Rde O."/>
            <person name="Silva R."/>
            <person name="Astolfi-Filho S."/>
            <person name="Maciel T.E."/>
            <person name="Urmenyi T.P."/>
            <person name="Tadei W.P."/>
            <person name="Camargo E.P."/>
            <person name="de Vasconcelos A.T."/>
        </authorList>
    </citation>
    <scope>NUCLEOTIDE SEQUENCE</scope>
</reference>
<evidence type="ECO:0000256" key="7">
    <source>
        <dbReference type="ARBA" id="ARBA00023136"/>
    </source>
</evidence>
<keyword evidence="8 17" id="KW-0675">Receptor</keyword>
<feature type="compositionally biased region" description="Low complexity" evidence="13">
    <location>
        <begin position="1"/>
        <end position="10"/>
    </location>
</feature>
<dbReference type="InterPro" id="IPR001879">
    <property type="entry name" value="GPCR_2_extracellular_dom"/>
</dbReference>
<dbReference type="InterPro" id="IPR050332">
    <property type="entry name" value="GPCR_2"/>
</dbReference>
<evidence type="ECO:0000313" key="19">
    <source>
        <dbReference type="Proteomes" id="UP000000673"/>
    </source>
</evidence>
<proteinExistence type="inferred from homology"/>
<dbReference type="Pfam" id="PF02793">
    <property type="entry name" value="HRM"/>
    <property type="match status" value="1"/>
</dbReference>
<protein>
    <recommendedName>
        <fullName evidence="12">Diuretic hormone receptor</fullName>
    </recommendedName>
</protein>
<evidence type="ECO:0000256" key="9">
    <source>
        <dbReference type="ARBA" id="ARBA00023180"/>
    </source>
</evidence>
<evidence type="ECO:0000256" key="11">
    <source>
        <dbReference type="ARBA" id="ARBA00054836"/>
    </source>
</evidence>
<feature type="transmembrane region" description="Helical" evidence="14">
    <location>
        <begin position="388"/>
        <end position="406"/>
    </location>
</feature>
<dbReference type="Gene3D" id="4.10.1240.10">
    <property type="entry name" value="GPCR, family 2, extracellular hormone receptor domain"/>
    <property type="match status" value="1"/>
</dbReference>
<dbReference type="GO" id="GO:0017046">
    <property type="term" value="F:peptide hormone binding"/>
    <property type="evidence" value="ECO:0007669"/>
    <property type="project" value="TreeGrafter"/>
</dbReference>
<dbReference type="Pfam" id="PF00002">
    <property type="entry name" value="7tm_2"/>
    <property type="match status" value="1"/>
</dbReference>
<keyword evidence="3" id="KW-1003">Cell membrane</keyword>
<feature type="compositionally biased region" description="Basic and acidic residues" evidence="13">
    <location>
        <begin position="31"/>
        <end position="41"/>
    </location>
</feature>
<evidence type="ECO:0000256" key="8">
    <source>
        <dbReference type="ARBA" id="ARBA00023170"/>
    </source>
</evidence>
<organism evidence="17">
    <name type="scientific">Anopheles darlingi</name>
    <name type="common">Mosquito</name>
    <dbReference type="NCBI Taxonomy" id="43151"/>
    <lineage>
        <taxon>Eukaryota</taxon>
        <taxon>Metazoa</taxon>
        <taxon>Ecdysozoa</taxon>
        <taxon>Arthropoda</taxon>
        <taxon>Hexapoda</taxon>
        <taxon>Insecta</taxon>
        <taxon>Pterygota</taxon>
        <taxon>Neoptera</taxon>
        <taxon>Endopterygota</taxon>
        <taxon>Diptera</taxon>
        <taxon>Nematocera</taxon>
        <taxon>Culicoidea</taxon>
        <taxon>Culicidae</taxon>
        <taxon>Anophelinae</taxon>
        <taxon>Anopheles</taxon>
    </lineage>
</organism>
<feature type="domain" description="G-protein coupled receptors family 2 profile 2" evidence="16">
    <location>
        <begin position="300"/>
        <end position="561"/>
    </location>
</feature>
<keyword evidence="19" id="KW-1185">Reference proteome</keyword>
<dbReference type="SUPFAM" id="SSF111418">
    <property type="entry name" value="Hormone receptor domain"/>
    <property type="match status" value="1"/>
</dbReference>
<comment type="similarity">
    <text evidence="2">Belongs to the G-protein coupled receptor 2 family.</text>
</comment>
<dbReference type="PANTHER" id="PTHR45620:SF15">
    <property type="entry name" value="DIURETIC HORMONE 44 RECEPTOR 1-RELATED"/>
    <property type="match status" value="1"/>
</dbReference>
<evidence type="ECO:0000256" key="6">
    <source>
        <dbReference type="ARBA" id="ARBA00023040"/>
    </source>
</evidence>
<reference evidence="17 19" key="1">
    <citation type="journal article" date="2010" name="BMC Genomics">
        <title>Combination of measures distinguishes pre-miRNAs from other stem-loops in the genome of the newly sequenced Anopheles darlingi.</title>
        <authorList>
            <person name="Mendes N.D."/>
            <person name="Freitas A.T."/>
            <person name="Vasconcelos A.T."/>
            <person name="Sagot M.F."/>
        </authorList>
    </citation>
    <scope>NUCLEOTIDE SEQUENCE</scope>
</reference>
<keyword evidence="7 14" id="KW-0472">Membrane</keyword>
<dbReference type="VEuPathDB" id="VectorBase:ADAR2_002205"/>
<dbReference type="PANTHER" id="PTHR45620">
    <property type="entry name" value="PDF RECEPTOR-LIKE PROTEIN-RELATED"/>
    <property type="match status" value="1"/>
</dbReference>
<dbReference type="HOGENOM" id="CLU_412345_0_0_1"/>
<dbReference type="Gene3D" id="1.20.1070.10">
    <property type="entry name" value="Rhodopsin 7-helix transmembrane proteins"/>
    <property type="match status" value="1"/>
</dbReference>
<dbReference type="CDD" id="cd15263">
    <property type="entry name" value="7tmB1_DH_R"/>
    <property type="match status" value="1"/>
</dbReference>
<evidence type="ECO:0000256" key="4">
    <source>
        <dbReference type="ARBA" id="ARBA00022692"/>
    </source>
</evidence>
<keyword evidence="6" id="KW-0297">G-protein coupled receptor</keyword>
<dbReference type="InterPro" id="IPR017983">
    <property type="entry name" value="GPCR_2_secretin-like_CS"/>
</dbReference>
<dbReference type="PROSITE" id="PS00649">
    <property type="entry name" value="G_PROTEIN_RECEP_F2_1"/>
    <property type="match status" value="1"/>
</dbReference>
<comment type="subcellular location">
    <subcellularLocation>
        <location evidence="1">Cell membrane</location>
        <topology evidence="1">Multi-pass membrane protein</topology>
    </subcellularLocation>
</comment>
<evidence type="ECO:0000256" key="13">
    <source>
        <dbReference type="SAM" id="MobiDB-lite"/>
    </source>
</evidence>
<dbReference type="Proteomes" id="UP000000673">
    <property type="component" value="Unassembled WGS sequence"/>
</dbReference>
<evidence type="ECO:0000313" key="18">
    <source>
        <dbReference type="EnsemblMetazoa" id="ADAC001348-PA"/>
    </source>
</evidence>
<feature type="transmembrane region" description="Helical" evidence="14">
    <location>
        <begin position="346"/>
        <end position="368"/>
    </location>
</feature>
<reference evidence="17" key="2">
    <citation type="submission" date="2010-05" db="EMBL/GenBank/DDBJ databases">
        <authorList>
            <person name="Almeida L.G."/>
            <person name="Nicolas M.F."/>
            <person name="Souza R.C."/>
            <person name="Vasconcelos A.T.R."/>
        </authorList>
    </citation>
    <scope>NUCLEOTIDE SEQUENCE</scope>
</reference>
<keyword evidence="4 14" id="KW-0812">Transmembrane</keyword>
<dbReference type="FunFam" id="1.20.1070.10:FF:000155">
    <property type="entry name" value="diuretic hormone receptor isoform X1"/>
    <property type="match status" value="1"/>
</dbReference>
<keyword evidence="5 14" id="KW-1133">Transmembrane helix</keyword>
<dbReference type="GO" id="GO:0007166">
    <property type="term" value="P:cell surface receptor signaling pathway"/>
    <property type="evidence" value="ECO:0007669"/>
    <property type="project" value="InterPro"/>
</dbReference>
<comment type="function">
    <text evidence="11">Receptor for the insect diurectic hormone. The activity of this receptor is mediated by G proteins which activate adenylyl cyclase.</text>
</comment>
<dbReference type="GO" id="GO:0007188">
    <property type="term" value="P:adenylate cyclase-modulating G protein-coupled receptor signaling pathway"/>
    <property type="evidence" value="ECO:0007669"/>
    <property type="project" value="TreeGrafter"/>
</dbReference>
<accession>W5JRV7</accession>
<dbReference type="PRINTS" id="PR00249">
    <property type="entry name" value="GPCRSECRETIN"/>
</dbReference>
<dbReference type="eggNOG" id="KOG4564">
    <property type="taxonomic scope" value="Eukaryota"/>
</dbReference>
<feature type="transmembrane region" description="Helical" evidence="14">
    <location>
        <begin position="465"/>
        <end position="490"/>
    </location>
</feature>
<feature type="transmembrane region" description="Helical" evidence="14">
    <location>
        <begin position="418"/>
        <end position="438"/>
    </location>
</feature>
<keyword evidence="9" id="KW-0325">Glycoprotein</keyword>
<feature type="transmembrane region" description="Helical" evidence="14">
    <location>
        <begin position="511"/>
        <end position="530"/>
    </location>
</feature>
<dbReference type="SMART" id="SM00008">
    <property type="entry name" value="HormR"/>
    <property type="match status" value="1"/>
</dbReference>
<evidence type="ECO:0000256" key="12">
    <source>
        <dbReference type="ARBA" id="ARBA00071387"/>
    </source>
</evidence>
<dbReference type="PRINTS" id="PR01127">
    <property type="entry name" value="DIUHORMONER"/>
</dbReference>
<dbReference type="SUPFAM" id="SSF81321">
    <property type="entry name" value="Family A G protein-coupled receptor-like"/>
    <property type="match status" value="1"/>
</dbReference>
<gene>
    <name evidence="17" type="ORF">AND_001348</name>
</gene>
<dbReference type="PROSITE" id="PS00650">
    <property type="entry name" value="G_PROTEIN_RECEP_F2_2"/>
    <property type="match status" value="1"/>
</dbReference>
<dbReference type="InterPro" id="IPR002001">
    <property type="entry name" value="GPCR_2_diuretic_rcpt"/>
</dbReference>
<evidence type="ECO:0000256" key="1">
    <source>
        <dbReference type="ARBA" id="ARBA00004651"/>
    </source>
</evidence>
<feature type="transmembrane region" description="Helical" evidence="14">
    <location>
        <begin position="302"/>
        <end position="325"/>
    </location>
</feature>
<evidence type="ECO:0000256" key="10">
    <source>
        <dbReference type="ARBA" id="ARBA00023224"/>
    </source>
</evidence>
<dbReference type="GO" id="GO:0008528">
    <property type="term" value="F:G protein-coupled peptide receptor activity"/>
    <property type="evidence" value="ECO:0007669"/>
    <property type="project" value="TreeGrafter"/>
</dbReference>
<sequence length="666" mass="73619">MTKTLVLSGRVRSRGNGGSSAGVVRPGWDPFRYEAEHHNTDHNTPNTEAPHCPPPTHRYGFGRSDHAGAGKINPRNTTRTTLTFMIYKPALVLPVAIRSGSLVSSGREQDKMCCATVGNVTSNVIPISDLQVQKHPREKLTHQKAMNESIMAPVNESALATPGDAPGNVTHLIPGAGSSSASLLEALDGVAALSLNMTTAERCRLQQQLEEELPAPDGDCPTFFDLVSCWPRTPPGTLAVLPCFSEFKGVQYDTSPMTAYNATRFCNDDGTWDNYTDYDSCQHLAQASPVPGFEPGIELPTLIYFVGYSISLAALVLAVVVLVYFNNHSARRDLRCLRNTIHVNLFLTYIMSSSLWILILSLQITVKLEGAGCIVLVTLFHYFSATNFFWMLVEGLYLYMLVVQTFSGDTLRFRKYAIIGWGGPLIFVGAWAIAKPFFLSSDPDLEHPNKLEIECSWMRESHIDWIIQGPTCAVLAINLIFLLRIMWVLITKLRSANTVETRQYRKASKALLVLIPLLGITYLIVIYGPMEGVGSHIFATTRALLLSTQGFVVSLLYCFLNSEVRQTLRHHFYRWRDERNIQAGKVPSSHHRSSQSKRDPTSSVVSDAFVFGGVRSINLPIKLAEVNIKPSSKQLRGYAVEGITNLSESLARRSFAIPPVDVRGGA</sequence>
<evidence type="ECO:0000256" key="14">
    <source>
        <dbReference type="SAM" id="Phobius"/>
    </source>
</evidence>
<reference evidence="18" key="4">
    <citation type="submission" date="2015-06" db="UniProtKB">
        <authorList>
            <consortium name="EnsemblMetazoa"/>
        </authorList>
    </citation>
    <scope>IDENTIFICATION</scope>
</reference>
<feature type="transmembrane region" description="Helical" evidence="14">
    <location>
        <begin position="536"/>
        <end position="560"/>
    </location>
</feature>
<dbReference type="STRING" id="43151.W5JRV7"/>
<feature type="region of interest" description="Disordered" evidence="13">
    <location>
        <begin position="1"/>
        <end position="75"/>
    </location>
</feature>